<keyword evidence="5 8" id="KW-0653">Protein transport</keyword>
<evidence type="ECO:0000259" key="10">
    <source>
        <dbReference type="Pfam" id="PF01618"/>
    </source>
</evidence>
<sequence>MIDILVKGGPLMYLILLCSIIGVSIFLERFIHFHRASIDTQQFMSGLRNILRKRNYTEAITICDETPGPIAHVLKMGIMCHDKNREAIKEAMEDASLYEIPRLERKLVVLSTIAHISPLLGLLGTVSGMINTFKKIVITPGPVNPSMLAEGIWEALITTAAGLVVAIPCYVAYNYLISRVDSLSVEMEKCATEVANLITEDRDGYEI</sequence>
<dbReference type="InterPro" id="IPR050790">
    <property type="entry name" value="ExbB/TolQ_transport"/>
</dbReference>
<keyword evidence="3" id="KW-1003">Cell membrane</keyword>
<dbReference type="GO" id="GO:0005886">
    <property type="term" value="C:plasma membrane"/>
    <property type="evidence" value="ECO:0007669"/>
    <property type="project" value="UniProtKB-SubCell"/>
</dbReference>
<comment type="caution">
    <text evidence="11">The sequence shown here is derived from an EMBL/GenBank/DDBJ whole genome shotgun (WGS) entry which is preliminary data.</text>
</comment>
<comment type="subcellular location">
    <subcellularLocation>
        <location evidence="1">Cell membrane</location>
        <topology evidence="1">Multi-pass membrane protein</topology>
    </subcellularLocation>
    <subcellularLocation>
        <location evidence="8">Membrane</location>
        <topology evidence="8">Multi-pass membrane protein</topology>
    </subcellularLocation>
</comment>
<evidence type="ECO:0000313" key="11">
    <source>
        <dbReference type="EMBL" id="RJP56055.1"/>
    </source>
</evidence>
<keyword evidence="6 9" id="KW-1133">Transmembrane helix</keyword>
<organism evidence="11 12">
    <name type="scientific">Candidatus Auribacter fodinae</name>
    <dbReference type="NCBI Taxonomy" id="2093366"/>
    <lineage>
        <taxon>Bacteria</taxon>
        <taxon>Pseudomonadati</taxon>
        <taxon>Candidatus Auribacterota</taxon>
        <taxon>Candidatus Auribacteria</taxon>
        <taxon>Candidatus Auribacterales</taxon>
        <taxon>Candidatus Auribacteraceae</taxon>
        <taxon>Candidatus Auribacter</taxon>
    </lineage>
</organism>
<evidence type="ECO:0000256" key="8">
    <source>
        <dbReference type="RuleBase" id="RU004057"/>
    </source>
</evidence>
<feature type="transmembrane region" description="Helical" evidence="9">
    <location>
        <begin position="12"/>
        <end position="31"/>
    </location>
</feature>
<evidence type="ECO:0000256" key="2">
    <source>
        <dbReference type="ARBA" id="ARBA00022448"/>
    </source>
</evidence>
<evidence type="ECO:0000313" key="12">
    <source>
        <dbReference type="Proteomes" id="UP000266426"/>
    </source>
</evidence>
<reference evidence="11 12" key="1">
    <citation type="journal article" date="2017" name="ISME J.">
        <title>Energy and carbon metabolisms in a deep terrestrial subsurface fluid microbial community.</title>
        <authorList>
            <person name="Momper L."/>
            <person name="Jungbluth S.P."/>
            <person name="Lee M.D."/>
            <person name="Amend J.P."/>
        </authorList>
    </citation>
    <scope>NUCLEOTIDE SEQUENCE [LARGE SCALE GENOMIC DNA]</scope>
    <source>
        <strain evidence="11">SURF_26</strain>
    </source>
</reference>
<evidence type="ECO:0000256" key="5">
    <source>
        <dbReference type="ARBA" id="ARBA00022927"/>
    </source>
</evidence>
<evidence type="ECO:0000256" key="1">
    <source>
        <dbReference type="ARBA" id="ARBA00004651"/>
    </source>
</evidence>
<dbReference type="PANTHER" id="PTHR30625:SF15">
    <property type="entry name" value="BIOPOLYMER TRANSPORT PROTEIN EXBB"/>
    <property type="match status" value="1"/>
</dbReference>
<evidence type="ECO:0000256" key="9">
    <source>
        <dbReference type="SAM" id="Phobius"/>
    </source>
</evidence>
<evidence type="ECO:0000256" key="3">
    <source>
        <dbReference type="ARBA" id="ARBA00022475"/>
    </source>
</evidence>
<dbReference type="AlphaFoldDB" id="A0A3A4QTL6"/>
<comment type="similarity">
    <text evidence="8">Belongs to the exbB/tolQ family.</text>
</comment>
<dbReference type="PANTHER" id="PTHR30625">
    <property type="entry name" value="PROTEIN TOLQ"/>
    <property type="match status" value="1"/>
</dbReference>
<name>A0A3A4QTL6_9BACT</name>
<feature type="domain" description="MotA/TolQ/ExbB proton channel" evidence="10">
    <location>
        <begin position="69"/>
        <end position="188"/>
    </location>
</feature>
<dbReference type="EMBL" id="QZJZ01000103">
    <property type="protein sequence ID" value="RJP56055.1"/>
    <property type="molecule type" value="Genomic_DNA"/>
</dbReference>
<evidence type="ECO:0000256" key="7">
    <source>
        <dbReference type="ARBA" id="ARBA00023136"/>
    </source>
</evidence>
<keyword evidence="4 9" id="KW-0812">Transmembrane</keyword>
<gene>
    <name evidence="11" type="ORF">C4541_13145</name>
</gene>
<keyword evidence="2 8" id="KW-0813">Transport</keyword>
<evidence type="ECO:0000256" key="6">
    <source>
        <dbReference type="ARBA" id="ARBA00022989"/>
    </source>
</evidence>
<feature type="transmembrane region" description="Helical" evidence="9">
    <location>
        <begin position="107"/>
        <end position="131"/>
    </location>
</feature>
<keyword evidence="7 9" id="KW-0472">Membrane</keyword>
<dbReference type="GO" id="GO:0017038">
    <property type="term" value="P:protein import"/>
    <property type="evidence" value="ECO:0007669"/>
    <property type="project" value="TreeGrafter"/>
</dbReference>
<evidence type="ECO:0000256" key="4">
    <source>
        <dbReference type="ARBA" id="ARBA00022692"/>
    </source>
</evidence>
<protein>
    <submittedName>
        <fullName evidence="11">MotA/TolQ/ExbB proton channel family protein</fullName>
    </submittedName>
</protein>
<proteinExistence type="inferred from homology"/>
<dbReference type="InterPro" id="IPR002898">
    <property type="entry name" value="MotA_ExbB_proton_chnl"/>
</dbReference>
<dbReference type="Pfam" id="PF01618">
    <property type="entry name" value="MotA_ExbB"/>
    <property type="match status" value="1"/>
</dbReference>
<feature type="transmembrane region" description="Helical" evidence="9">
    <location>
        <begin position="151"/>
        <end position="173"/>
    </location>
</feature>
<accession>A0A3A4QTL6</accession>
<dbReference type="Proteomes" id="UP000266426">
    <property type="component" value="Unassembled WGS sequence"/>
</dbReference>